<comment type="caution">
    <text evidence="3">The sequence shown here is derived from an EMBL/GenBank/DDBJ whole genome shotgun (WGS) entry which is preliminary data.</text>
</comment>
<accession>A0A426YGN8</accession>
<dbReference type="InterPro" id="IPR012474">
    <property type="entry name" value="Frigida"/>
</dbReference>
<protein>
    <recommendedName>
        <fullName evidence="1">FRIGIDA-like protein</fullName>
    </recommendedName>
</protein>
<evidence type="ECO:0000256" key="1">
    <source>
        <dbReference type="RuleBase" id="RU364012"/>
    </source>
</evidence>
<dbReference type="Pfam" id="PF07899">
    <property type="entry name" value="Frigida"/>
    <property type="match status" value="1"/>
</dbReference>
<keyword evidence="1" id="KW-0217">Developmental protein</keyword>
<dbReference type="GO" id="GO:0009908">
    <property type="term" value="P:flower development"/>
    <property type="evidence" value="ECO:0007669"/>
    <property type="project" value="UniProtKB-KW"/>
</dbReference>
<organism evidence="3 4">
    <name type="scientific">Ensete ventricosum</name>
    <name type="common">Abyssinian banana</name>
    <name type="synonym">Musa ensete</name>
    <dbReference type="NCBI Taxonomy" id="4639"/>
    <lineage>
        <taxon>Eukaryota</taxon>
        <taxon>Viridiplantae</taxon>
        <taxon>Streptophyta</taxon>
        <taxon>Embryophyta</taxon>
        <taxon>Tracheophyta</taxon>
        <taxon>Spermatophyta</taxon>
        <taxon>Magnoliopsida</taxon>
        <taxon>Liliopsida</taxon>
        <taxon>Zingiberales</taxon>
        <taxon>Musaceae</taxon>
        <taxon>Ensete</taxon>
    </lineage>
</organism>
<dbReference type="GO" id="GO:0030154">
    <property type="term" value="P:cell differentiation"/>
    <property type="evidence" value="ECO:0007669"/>
    <property type="project" value="UniProtKB-KW"/>
</dbReference>
<evidence type="ECO:0000313" key="4">
    <source>
        <dbReference type="Proteomes" id="UP000287651"/>
    </source>
</evidence>
<evidence type="ECO:0000313" key="3">
    <source>
        <dbReference type="EMBL" id="RRT50883.1"/>
    </source>
</evidence>
<reference evidence="3 4" key="1">
    <citation type="journal article" date="2014" name="Agronomy (Basel)">
        <title>A Draft Genome Sequence for Ensete ventricosum, the Drought-Tolerant Tree Against Hunger.</title>
        <authorList>
            <person name="Harrison J."/>
            <person name="Moore K.A."/>
            <person name="Paszkiewicz K."/>
            <person name="Jones T."/>
            <person name="Grant M."/>
            <person name="Ambacheew D."/>
            <person name="Muzemil S."/>
            <person name="Studholme D.J."/>
        </authorList>
    </citation>
    <scope>NUCLEOTIDE SEQUENCE [LARGE SCALE GENOMIC DNA]</scope>
</reference>
<sequence length="177" mass="19166">MCRKEQSVIRAAMKCIQERKLEAEFPLDSLQKRLENLEKAKVEKKKPSGAGPANKRTRANNGGPMPPAKAGRLTNNACVSSFPAVPAYVRSPSAHTTYPAAALYPYDRPSGHGIYGSRSPPALREPYGYPTEEAAPVALSASYPSPPMTYPAYGAYHNGLGGYNNGLAPGYQQAYYR</sequence>
<dbReference type="AlphaFoldDB" id="A0A426YGN8"/>
<dbReference type="Proteomes" id="UP000287651">
    <property type="component" value="Unassembled WGS sequence"/>
</dbReference>
<name>A0A426YGN8_ENSVE</name>
<keyword evidence="1" id="KW-0287">Flowering</keyword>
<comment type="similarity">
    <text evidence="1">Belongs to the Frigida family.</text>
</comment>
<feature type="region of interest" description="Disordered" evidence="2">
    <location>
        <begin position="36"/>
        <end position="72"/>
    </location>
</feature>
<keyword evidence="1" id="KW-0221">Differentiation</keyword>
<proteinExistence type="inferred from homology"/>
<gene>
    <name evidence="3" type="ORF">B296_00040872</name>
</gene>
<evidence type="ECO:0000256" key="2">
    <source>
        <dbReference type="SAM" id="MobiDB-lite"/>
    </source>
</evidence>
<dbReference type="EMBL" id="AMZH03012515">
    <property type="protein sequence ID" value="RRT50883.1"/>
    <property type="molecule type" value="Genomic_DNA"/>
</dbReference>